<dbReference type="InterPro" id="IPR009822">
    <property type="entry name" value="YaeQ"/>
</dbReference>
<organism evidence="1 2">
    <name type="scientific">Oleiagrimonas citrea</name>
    <dbReference type="NCBI Taxonomy" id="1665687"/>
    <lineage>
        <taxon>Bacteria</taxon>
        <taxon>Pseudomonadati</taxon>
        <taxon>Pseudomonadota</taxon>
        <taxon>Gammaproteobacteria</taxon>
        <taxon>Lysobacterales</taxon>
        <taxon>Rhodanobacteraceae</taxon>
        <taxon>Oleiagrimonas</taxon>
    </lineage>
</organism>
<dbReference type="SMART" id="SM01322">
    <property type="entry name" value="YaeQ"/>
    <property type="match status" value="1"/>
</dbReference>
<evidence type="ECO:0000313" key="1">
    <source>
        <dbReference type="EMBL" id="NKZ38521.1"/>
    </source>
</evidence>
<evidence type="ECO:0000313" key="2">
    <source>
        <dbReference type="Proteomes" id="UP000541636"/>
    </source>
</evidence>
<dbReference type="CDD" id="cd22368">
    <property type="entry name" value="YaeQ-like"/>
    <property type="match status" value="1"/>
</dbReference>
<dbReference type="Pfam" id="PF07152">
    <property type="entry name" value="YaeQ"/>
    <property type="match status" value="1"/>
</dbReference>
<keyword evidence="2" id="KW-1185">Reference proteome</keyword>
<dbReference type="AlphaFoldDB" id="A0A846ZM41"/>
<dbReference type="Proteomes" id="UP000541636">
    <property type="component" value="Unassembled WGS sequence"/>
</dbReference>
<protein>
    <submittedName>
        <fullName evidence="1">YaeQ family protein</fullName>
    </submittedName>
</protein>
<dbReference type="PANTHER" id="PTHR38784:SF1">
    <property type="entry name" value="SUCROSE PHOSPHORYLASE"/>
    <property type="match status" value="1"/>
</dbReference>
<dbReference type="InterPro" id="IPR038590">
    <property type="entry name" value="YaeQ_sf"/>
</dbReference>
<gene>
    <name evidence="1" type="ORF">HF690_06055</name>
</gene>
<dbReference type="EMBL" id="JAAZQD010000002">
    <property type="protein sequence ID" value="NKZ38521.1"/>
    <property type="molecule type" value="Genomic_DNA"/>
</dbReference>
<comment type="caution">
    <text evidence="1">The sequence shown here is derived from an EMBL/GenBank/DDBJ whole genome shotgun (WGS) entry which is preliminary data.</text>
</comment>
<dbReference type="PANTHER" id="PTHR38784">
    <property type="entry name" value="SUCROSE PHOSPHORYLASE"/>
    <property type="match status" value="1"/>
</dbReference>
<proteinExistence type="predicted"/>
<dbReference type="SUPFAM" id="SSF52980">
    <property type="entry name" value="Restriction endonuclease-like"/>
    <property type="match status" value="1"/>
</dbReference>
<name>A0A846ZM41_9GAMM</name>
<dbReference type="PIRSF" id="PIRSF011484">
    <property type="entry name" value="YaeQ"/>
    <property type="match status" value="1"/>
</dbReference>
<reference evidence="1 2" key="1">
    <citation type="journal article" date="2017" name="Int. J. Syst. Evol. Microbiol.">
        <title>Oleiagrimonas citrea sp. nov., a marine bacterium isolated from tidal flat sediment and emended description of the genus Oleiagrimonas Fang et al. 2015 and Oleiagrimonas soli.</title>
        <authorList>
            <person name="Yang S.H."/>
            <person name="Seo H.S."/>
            <person name="Seong C.N."/>
            <person name="Kwon K.K."/>
        </authorList>
    </citation>
    <scope>NUCLEOTIDE SEQUENCE [LARGE SCALE GENOMIC DNA]</scope>
    <source>
        <strain evidence="1 2">MEBiC09124</strain>
    </source>
</reference>
<accession>A0A846ZM41</accession>
<dbReference type="RefSeq" id="WP_168608813.1">
    <property type="nucleotide sequence ID" value="NZ_JAAZQD010000002.1"/>
</dbReference>
<dbReference type="InterPro" id="IPR011335">
    <property type="entry name" value="Restrct_endonuc-II-like"/>
</dbReference>
<sequence length="184" mass="20944">MALSSTIHKAELSISDMDRHYYASHALTVARHPSETEQRMMVRLLAFALYADDRLRFGRGLSDDDEPALWRKDYSEAIELWIDVGEPDEARVRKACGRSQQVVVINYGGHAAELWWARVGATLRRHRNLCVLDVDASTLEQLVARCDRGMRWQCLIQDGELQLIDGDRTLAVRLDARMGDYAVA</sequence>
<dbReference type="Gene3D" id="3.10.640.10">
    <property type="entry name" value="Restriction endonuclease-like alpha-beta roll domain"/>
    <property type="match status" value="1"/>
</dbReference>